<accession>A0A0E9N2N8</accession>
<keyword evidence="2" id="KW-1185">Reference proteome</keyword>
<comment type="caution">
    <text evidence="1">The sequence shown here is derived from an EMBL/GenBank/DDBJ whole genome shotgun (WGS) entry which is preliminary data.</text>
</comment>
<dbReference type="STRING" id="1220578.FPE01S_03_01480"/>
<sequence>MPPLLKVIPVNPLLNDTGEFISLKQYTNSPRPDALQYATGAPSYFGEEYRYNLSTSSKLEIAAIGGIEASHGTTTFIHDSIVYKLSRDPNQNSDLIKGTWWGYGLRLTIVIKNAEFGLNINWGAVAAAAQLGYLDAEFNIDCIGISDSVLFDLLPAPIDLNIKSYKEILAIGDQIRAFAVKKDPVGVIYKPLRIQVPSETSIDPIADDRTLIFVYQQVGERASIVDALKTAAGLGLNTSLIPKYYQEKFQITNVDDRPSPSDKRKARDWLDM</sequence>
<dbReference type="AlphaFoldDB" id="A0A0E9N2N8"/>
<evidence type="ECO:0000313" key="2">
    <source>
        <dbReference type="Proteomes" id="UP000033121"/>
    </source>
</evidence>
<dbReference type="Proteomes" id="UP000033121">
    <property type="component" value="Unassembled WGS sequence"/>
</dbReference>
<evidence type="ECO:0000313" key="1">
    <source>
        <dbReference type="EMBL" id="GAO44109.1"/>
    </source>
</evidence>
<organism evidence="1 2">
    <name type="scientific">Flavihumibacter petaseus NBRC 106054</name>
    <dbReference type="NCBI Taxonomy" id="1220578"/>
    <lineage>
        <taxon>Bacteria</taxon>
        <taxon>Pseudomonadati</taxon>
        <taxon>Bacteroidota</taxon>
        <taxon>Chitinophagia</taxon>
        <taxon>Chitinophagales</taxon>
        <taxon>Chitinophagaceae</taxon>
        <taxon>Flavihumibacter</taxon>
    </lineage>
</organism>
<name>A0A0E9N2N8_9BACT</name>
<protein>
    <submittedName>
        <fullName evidence="1">Uncharacterized protein</fullName>
    </submittedName>
</protein>
<proteinExistence type="predicted"/>
<dbReference type="EMBL" id="BBWV01000003">
    <property type="protein sequence ID" value="GAO44109.1"/>
    <property type="molecule type" value="Genomic_DNA"/>
</dbReference>
<dbReference type="RefSeq" id="WP_046370081.1">
    <property type="nucleotide sequence ID" value="NZ_BBWV01000003.1"/>
</dbReference>
<reference evidence="1 2" key="1">
    <citation type="submission" date="2015-04" db="EMBL/GenBank/DDBJ databases">
        <title>Whole genome shotgun sequence of Flavihumibacter petaseus NBRC 106054.</title>
        <authorList>
            <person name="Miyazawa S."/>
            <person name="Hosoyama A."/>
            <person name="Hashimoto M."/>
            <person name="Noguchi M."/>
            <person name="Tsuchikane K."/>
            <person name="Ohji S."/>
            <person name="Yamazoe A."/>
            <person name="Ichikawa N."/>
            <person name="Kimura A."/>
            <person name="Fujita N."/>
        </authorList>
    </citation>
    <scope>NUCLEOTIDE SEQUENCE [LARGE SCALE GENOMIC DNA]</scope>
    <source>
        <strain evidence="1 2">NBRC 106054</strain>
    </source>
</reference>
<gene>
    <name evidence="1" type="ORF">FPE01S_03_01480</name>
</gene>